<dbReference type="GO" id="GO:0000155">
    <property type="term" value="F:phosphorelay sensor kinase activity"/>
    <property type="evidence" value="ECO:0007669"/>
    <property type="project" value="InterPro"/>
</dbReference>
<keyword evidence="7" id="KW-1133">Transmembrane helix</keyword>
<proteinExistence type="predicted"/>
<feature type="transmembrane region" description="Helical" evidence="7">
    <location>
        <begin position="103"/>
        <end position="122"/>
    </location>
</feature>
<feature type="transmembrane region" description="Helical" evidence="7">
    <location>
        <begin position="152"/>
        <end position="171"/>
    </location>
</feature>
<accession>A0A2S7WYM7</accession>
<dbReference type="Gene3D" id="1.10.287.130">
    <property type="match status" value="1"/>
</dbReference>
<dbReference type="Pfam" id="PF00512">
    <property type="entry name" value="HisKA"/>
    <property type="match status" value="1"/>
</dbReference>
<dbReference type="EC" id="2.7.13.3" evidence="2"/>
<comment type="caution">
    <text evidence="9">The sequence shown here is derived from an EMBL/GenBank/DDBJ whole genome shotgun (WGS) entry which is preliminary data.</text>
</comment>
<evidence type="ECO:0000256" key="5">
    <source>
        <dbReference type="ARBA" id="ARBA00022777"/>
    </source>
</evidence>
<feature type="transmembrane region" description="Helical" evidence="7">
    <location>
        <begin position="52"/>
        <end position="71"/>
    </location>
</feature>
<dbReference type="AlphaFoldDB" id="A0A2S7WYM7"/>
<dbReference type="PANTHER" id="PTHR43304:SF1">
    <property type="entry name" value="PAC DOMAIN-CONTAINING PROTEIN"/>
    <property type="match status" value="1"/>
</dbReference>
<keyword evidence="3" id="KW-0597">Phosphoprotein</keyword>
<evidence type="ECO:0000256" key="7">
    <source>
        <dbReference type="SAM" id="Phobius"/>
    </source>
</evidence>
<evidence type="ECO:0000256" key="2">
    <source>
        <dbReference type="ARBA" id="ARBA00012438"/>
    </source>
</evidence>
<dbReference type="EMBL" id="MSCM01000001">
    <property type="protein sequence ID" value="PQJ82655.1"/>
    <property type="molecule type" value="Genomic_DNA"/>
</dbReference>
<feature type="domain" description="Histidine kinase" evidence="8">
    <location>
        <begin position="215"/>
        <end position="423"/>
    </location>
</feature>
<organism evidence="9 10">
    <name type="scientific">Polaribacter glomeratus</name>
    <dbReference type="NCBI Taxonomy" id="102"/>
    <lineage>
        <taxon>Bacteria</taxon>
        <taxon>Pseudomonadati</taxon>
        <taxon>Bacteroidota</taxon>
        <taxon>Flavobacteriia</taxon>
        <taxon>Flavobacteriales</taxon>
        <taxon>Flavobacteriaceae</taxon>
    </lineage>
</organism>
<keyword evidence="7" id="KW-0472">Membrane</keyword>
<evidence type="ECO:0000256" key="4">
    <source>
        <dbReference type="ARBA" id="ARBA00022679"/>
    </source>
</evidence>
<dbReference type="PROSITE" id="PS50109">
    <property type="entry name" value="HIS_KIN"/>
    <property type="match status" value="1"/>
</dbReference>
<comment type="catalytic activity">
    <reaction evidence="1">
        <text>ATP + protein L-histidine = ADP + protein N-phospho-L-histidine.</text>
        <dbReference type="EC" id="2.7.13.3"/>
    </reaction>
</comment>
<evidence type="ECO:0000259" key="8">
    <source>
        <dbReference type="PROSITE" id="PS50109"/>
    </source>
</evidence>
<evidence type="ECO:0000256" key="1">
    <source>
        <dbReference type="ARBA" id="ARBA00000085"/>
    </source>
</evidence>
<dbReference type="InterPro" id="IPR004358">
    <property type="entry name" value="Sig_transdc_His_kin-like_C"/>
</dbReference>
<keyword evidence="10" id="KW-1185">Reference proteome</keyword>
<dbReference type="InterPro" id="IPR036890">
    <property type="entry name" value="HATPase_C_sf"/>
</dbReference>
<dbReference type="RefSeq" id="WP_105021208.1">
    <property type="nucleotide sequence ID" value="NZ_MSCM01000001.1"/>
</dbReference>
<evidence type="ECO:0000313" key="10">
    <source>
        <dbReference type="Proteomes" id="UP000239068"/>
    </source>
</evidence>
<dbReference type="InterPro" id="IPR036097">
    <property type="entry name" value="HisK_dim/P_sf"/>
</dbReference>
<gene>
    <name evidence="9" type="ORF">BTO16_08745</name>
</gene>
<dbReference type="CDD" id="cd00082">
    <property type="entry name" value="HisKA"/>
    <property type="match status" value="1"/>
</dbReference>
<keyword evidence="4" id="KW-0808">Transferase</keyword>
<name>A0A2S7WYM7_9FLAO</name>
<evidence type="ECO:0000256" key="3">
    <source>
        <dbReference type="ARBA" id="ARBA00022553"/>
    </source>
</evidence>
<keyword evidence="6" id="KW-0175">Coiled coil</keyword>
<dbReference type="Proteomes" id="UP000239068">
    <property type="component" value="Unassembled WGS sequence"/>
</dbReference>
<dbReference type="PANTHER" id="PTHR43304">
    <property type="entry name" value="PHYTOCHROME-LIKE PROTEIN CPH1"/>
    <property type="match status" value="1"/>
</dbReference>
<feature type="transmembrane region" description="Helical" evidence="7">
    <location>
        <begin position="23"/>
        <end position="40"/>
    </location>
</feature>
<dbReference type="InterPro" id="IPR052162">
    <property type="entry name" value="Sensor_kinase/Photoreceptor"/>
</dbReference>
<evidence type="ECO:0000256" key="6">
    <source>
        <dbReference type="SAM" id="Coils"/>
    </source>
</evidence>
<dbReference type="Gene3D" id="3.30.565.10">
    <property type="entry name" value="Histidine kinase-like ATPase, C-terminal domain"/>
    <property type="match status" value="1"/>
</dbReference>
<reference evidence="9 10" key="1">
    <citation type="submission" date="2016-12" db="EMBL/GenBank/DDBJ databases">
        <title>Trade-off between light-utilization and light-protection in marine flavobacteria.</title>
        <authorList>
            <person name="Kumagai Y."/>
            <person name="Yoshizawa S."/>
            <person name="Kogure K."/>
            <person name="Iwasaki W."/>
        </authorList>
    </citation>
    <scope>NUCLEOTIDE SEQUENCE [LARGE SCALE GENOMIC DNA]</scope>
    <source>
        <strain evidence="9 10">ATCC 43844</strain>
    </source>
</reference>
<dbReference type="SUPFAM" id="SSF55874">
    <property type="entry name" value="ATPase domain of HSP90 chaperone/DNA topoisomerase II/histidine kinase"/>
    <property type="match status" value="1"/>
</dbReference>
<dbReference type="InterPro" id="IPR003594">
    <property type="entry name" value="HATPase_dom"/>
</dbReference>
<dbReference type="PRINTS" id="PR00344">
    <property type="entry name" value="BCTRLSENSOR"/>
</dbReference>
<feature type="coiled-coil region" evidence="6">
    <location>
        <begin position="185"/>
        <end position="219"/>
    </location>
</feature>
<feature type="transmembrane region" description="Helical" evidence="7">
    <location>
        <begin position="77"/>
        <end position="96"/>
    </location>
</feature>
<dbReference type="OrthoDB" id="9781208at2"/>
<dbReference type="InterPro" id="IPR003661">
    <property type="entry name" value="HisK_dim/P_dom"/>
</dbReference>
<evidence type="ECO:0000313" key="9">
    <source>
        <dbReference type="EMBL" id="PQJ82655.1"/>
    </source>
</evidence>
<keyword evidence="7" id="KW-0812">Transmembrane</keyword>
<protein>
    <recommendedName>
        <fullName evidence="2">histidine kinase</fullName>
        <ecNumber evidence="2">2.7.13.3</ecNumber>
    </recommendedName>
</protein>
<dbReference type="SUPFAM" id="SSF47384">
    <property type="entry name" value="Homodimeric domain of signal transducing histidine kinase"/>
    <property type="match status" value="1"/>
</dbReference>
<dbReference type="Pfam" id="PF02518">
    <property type="entry name" value="HATPase_c"/>
    <property type="match status" value="1"/>
</dbReference>
<dbReference type="SMART" id="SM00387">
    <property type="entry name" value="HATPase_c"/>
    <property type="match status" value="1"/>
</dbReference>
<sequence length="423" mass="48820">MNDFQKGILLLGKVENFEVKNNSLILFLIGPTMFIYSYYIQNNEDESIKIKGAKVLFAFLFLIASLLPFLFKKTVHYFYGWIVFLLMLSFSHYLIIHLSLNTFNIRFILGFYAFVFGAILLFNKRTFINIYLVTVFIHLVQKLMISPLDHSVYKSILGSFSLMIIFALILLNDSTAYRYSLAKSNRVLEKNRIELIKIAEDLEEKNKDLEEFAKVVSHDLRTPLGNVLALFNWLQQDYQDDNKEQIKGHLVLIEKEVLQMDSILEGVLKYTLHNNTADGIEKVNLNDLVAVLKHDYENKNCSVSILNTLPVLLINKSQILLVFQNLLQNAIKFNDKHVCNIAINYVFENKLHTFSVTDNGIGIHEKYHEKIFKLFQKLDVEKNNNSNGIGLSMVNKIINSNKGKVYLTSELNVGTTFYFTIPV</sequence>
<dbReference type="InterPro" id="IPR005467">
    <property type="entry name" value="His_kinase_dom"/>
</dbReference>
<dbReference type="SMART" id="SM00388">
    <property type="entry name" value="HisKA"/>
    <property type="match status" value="1"/>
</dbReference>
<keyword evidence="5" id="KW-0418">Kinase</keyword>
<feature type="transmembrane region" description="Helical" evidence="7">
    <location>
        <begin position="128"/>
        <end position="145"/>
    </location>
</feature>